<dbReference type="EMBL" id="WQMT02000001">
    <property type="protein sequence ID" value="KAG9227260.1"/>
    <property type="molecule type" value="Genomic_DNA"/>
</dbReference>
<evidence type="ECO:0000313" key="2">
    <source>
        <dbReference type="Proteomes" id="UP000824881"/>
    </source>
</evidence>
<protein>
    <submittedName>
        <fullName evidence="1">Uncharacterized protein</fullName>
    </submittedName>
</protein>
<accession>A0ACB7JAG4</accession>
<sequence length="207" mass="23460">MSEIPLFTTTDMDARERLTIHSVKDWERVKNDYRLTAMAQLEEQIRSQGLASQRDALTEHLNRYIERAFELAKPNLRVNGRNYEDVEADENVEPFDEALDRHIWSLADNRLNWHTNIAAARRTKPIAISSAIRDSFALQAEKDAQAPPPIVHVGGEEEDDGIHDANIQSSAQQASAIGHELSQTIPSQHERSERSKVVAAEIKMMKP</sequence>
<comment type="caution">
    <text evidence="1">The sequence shown here is derived from an EMBL/GenBank/DDBJ whole genome shotgun (WGS) entry which is preliminary data.</text>
</comment>
<organism evidence="1 2">
    <name type="scientific">Pleurotus cornucopiae</name>
    <name type="common">Cornucopia mushroom</name>
    <dbReference type="NCBI Taxonomy" id="5321"/>
    <lineage>
        <taxon>Eukaryota</taxon>
        <taxon>Fungi</taxon>
        <taxon>Dikarya</taxon>
        <taxon>Basidiomycota</taxon>
        <taxon>Agaricomycotina</taxon>
        <taxon>Agaricomycetes</taxon>
        <taxon>Agaricomycetidae</taxon>
        <taxon>Agaricales</taxon>
        <taxon>Pleurotineae</taxon>
        <taxon>Pleurotaceae</taxon>
        <taxon>Pleurotus</taxon>
    </lineage>
</organism>
<proteinExistence type="predicted"/>
<evidence type="ECO:0000313" key="1">
    <source>
        <dbReference type="EMBL" id="KAG9227260.1"/>
    </source>
</evidence>
<keyword evidence="2" id="KW-1185">Reference proteome</keyword>
<name>A0ACB7JAG4_PLECO</name>
<reference evidence="1 2" key="1">
    <citation type="journal article" date="2021" name="Appl. Environ. Microbiol.">
        <title>Genetic linkage and physical mapping for an oyster mushroom Pleurotus cornucopiae and QTL analysis for the trait cap color.</title>
        <authorList>
            <person name="Zhang Y."/>
            <person name="Gao W."/>
            <person name="Sonnenberg A."/>
            <person name="Chen Q."/>
            <person name="Zhang J."/>
            <person name="Huang C."/>
        </authorList>
    </citation>
    <scope>NUCLEOTIDE SEQUENCE [LARGE SCALE GENOMIC DNA]</scope>
    <source>
        <strain evidence="1">CCMSSC00406</strain>
    </source>
</reference>
<dbReference type="Proteomes" id="UP000824881">
    <property type="component" value="Unassembled WGS sequence"/>
</dbReference>
<gene>
    <name evidence="1" type="ORF">CCMSSC00406_0004201</name>
</gene>